<name>A0A098S9R2_9BACT</name>
<dbReference type="EMBL" id="JPOS01000016">
    <property type="protein sequence ID" value="KGE88856.1"/>
    <property type="molecule type" value="Genomic_DNA"/>
</dbReference>
<accession>A0A098S9R2</accession>
<evidence type="ECO:0000313" key="2">
    <source>
        <dbReference type="Proteomes" id="UP000029736"/>
    </source>
</evidence>
<reference evidence="1 2" key="1">
    <citation type="journal article" date="2014" name="Int. J. Syst. Evol. Microbiol.">
        <title>Phaeodactylibacter xiamenensis gen. nov., sp. nov., a member of the family Saprospiraceae isolated from the marine alga Phaeodactylum tricornutum.</title>
        <authorList>
            <person name="Chen Z.Jr."/>
            <person name="Lei X."/>
            <person name="Lai Q."/>
            <person name="Li Y."/>
            <person name="Zhang B."/>
            <person name="Zhang J."/>
            <person name="Zhang H."/>
            <person name="Yang L."/>
            <person name="Zheng W."/>
            <person name="Tian Y."/>
            <person name="Yu Z."/>
            <person name="Xu H.Jr."/>
            <person name="Zheng T."/>
        </authorList>
    </citation>
    <scope>NUCLEOTIDE SEQUENCE [LARGE SCALE GENOMIC DNA]</scope>
    <source>
        <strain evidence="1 2">KD52</strain>
    </source>
</reference>
<organism evidence="1 2">
    <name type="scientific">Phaeodactylibacter xiamenensis</name>
    <dbReference type="NCBI Taxonomy" id="1524460"/>
    <lineage>
        <taxon>Bacteria</taxon>
        <taxon>Pseudomonadati</taxon>
        <taxon>Bacteroidota</taxon>
        <taxon>Saprospiria</taxon>
        <taxon>Saprospirales</taxon>
        <taxon>Haliscomenobacteraceae</taxon>
        <taxon>Phaeodactylibacter</taxon>
    </lineage>
</organism>
<evidence type="ECO:0000313" key="1">
    <source>
        <dbReference type="EMBL" id="KGE88856.1"/>
    </source>
</evidence>
<comment type="caution">
    <text evidence="1">The sequence shown here is derived from an EMBL/GenBank/DDBJ whole genome shotgun (WGS) entry which is preliminary data.</text>
</comment>
<dbReference type="AlphaFoldDB" id="A0A098S9R2"/>
<protein>
    <submittedName>
        <fullName evidence="1">Uncharacterized protein</fullName>
    </submittedName>
</protein>
<keyword evidence="2" id="KW-1185">Reference proteome</keyword>
<gene>
    <name evidence="1" type="ORF">IX84_06955</name>
</gene>
<proteinExistence type="predicted"/>
<sequence>MQELNLTGFQVYENAKIRLSLDTPEKEGVNQAGGLQSIQQTMLPCTAKIFLLLQFLLPEPGQITTAQSAR</sequence>
<dbReference type="Proteomes" id="UP000029736">
    <property type="component" value="Unassembled WGS sequence"/>
</dbReference>